<dbReference type="Gene3D" id="2.60.120.380">
    <property type="match status" value="1"/>
</dbReference>
<sequence length="270" mass="28674">MFARTSLIAAGFALGLTALASSPAEAHRRWLLPSMTVFAGQEATASFDAATSNQLFVFEHRGTPLDNLTITGPDGNPVSPDIIGSGKLRSAFEVTLKQQGTYRVALVSDGLAGSYELNGERQRWRGTKEQLSQIPAGATKVQVSENASRTETFVTLGAPNDVALKPTGKGLEMIPVTHPTDLAAGEAAVMRFLLDGQPAAGLEVEFVEGGTRYRNDAGSQKLTTDAKGEVTLNAKNAGMYFLETDKSVEGKDGQPGRRASYVAVLEFLPL</sequence>
<reference evidence="2 3" key="1">
    <citation type="submission" date="2013-09" db="EMBL/GenBank/DDBJ databases">
        <title>Whole genome shotgun sequence of Novosphingobium tardaugens NBRC 16725.</title>
        <authorList>
            <person name="Isaki S."/>
            <person name="Hosoyama A."/>
            <person name="Tsuchikane K."/>
            <person name="Katsumata H."/>
            <person name="Ando Y."/>
            <person name="Yamazaki S."/>
            <person name="Fujita N."/>
        </authorList>
    </citation>
    <scope>NUCLEOTIDE SEQUENCE [LARGE SCALE GENOMIC DNA]</scope>
    <source>
        <strain evidence="2 3">NBRC 16725</strain>
    </source>
</reference>
<evidence type="ECO:0000256" key="1">
    <source>
        <dbReference type="SAM" id="SignalP"/>
    </source>
</evidence>
<dbReference type="RefSeq" id="WP_021691037.1">
    <property type="nucleotide sequence ID" value="NZ_BASZ01000008.1"/>
</dbReference>
<feature type="signal peptide" evidence="1">
    <location>
        <begin position="1"/>
        <end position="20"/>
    </location>
</feature>
<evidence type="ECO:0008006" key="4">
    <source>
        <dbReference type="Google" id="ProtNLM"/>
    </source>
</evidence>
<name>U2ZXV2_9SPHN</name>
<dbReference type="Proteomes" id="UP000016568">
    <property type="component" value="Unassembled WGS sequence"/>
</dbReference>
<dbReference type="EMBL" id="BASZ01000008">
    <property type="protein sequence ID" value="GAD50219.1"/>
    <property type="molecule type" value="Genomic_DNA"/>
</dbReference>
<dbReference type="OrthoDB" id="5943at2"/>
<dbReference type="Pfam" id="PF10670">
    <property type="entry name" value="DUF4198"/>
    <property type="match status" value="1"/>
</dbReference>
<comment type="caution">
    <text evidence="2">The sequence shown here is derived from an EMBL/GenBank/DDBJ whole genome shotgun (WGS) entry which is preliminary data.</text>
</comment>
<organism evidence="2 3">
    <name type="scientific">Caenibius tardaugens NBRC 16725</name>
    <dbReference type="NCBI Taxonomy" id="1219035"/>
    <lineage>
        <taxon>Bacteria</taxon>
        <taxon>Pseudomonadati</taxon>
        <taxon>Pseudomonadota</taxon>
        <taxon>Alphaproteobacteria</taxon>
        <taxon>Sphingomonadales</taxon>
        <taxon>Erythrobacteraceae</taxon>
        <taxon>Caenibius</taxon>
    </lineage>
</organism>
<dbReference type="InterPro" id="IPR019613">
    <property type="entry name" value="DUF4198"/>
</dbReference>
<dbReference type="KEGG" id="ntd:EGO55_02940"/>
<proteinExistence type="predicted"/>
<accession>U2ZXV2</accession>
<evidence type="ECO:0000313" key="3">
    <source>
        <dbReference type="Proteomes" id="UP000016568"/>
    </source>
</evidence>
<feature type="chain" id="PRO_5030177839" description="DUF4198 domain-containing protein" evidence="1">
    <location>
        <begin position="21"/>
        <end position="270"/>
    </location>
</feature>
<evidence type="ECO:0000313" key="2">
    <source>
        <dbReference type="EMBL" id="GAD50219.1"/>
    </source>
</evidence>
<keyword evidence="3" id="KW-1185">Reference proteome</keyword>
<protein>
    <recommendedName>
        <fullName evidence="4">DUF4198 domain-containing protein</fullName>
    </recommendedName>
</protein>
<keyword evidence="1" id="KW-0732">Signal</keyword>
<dbReference type="AlphaFoldDB" id="U2ZXV2"/>
<gene>
    <name evidence="2" type="ORF">NT2_08_00060</name>
</gene>
<dbReference type="eggNOG" id="COG5266">
    <property type="taxonomic scope" value="Bacteria"/>
</dbReference>